<comment type="caution">
    <text evidence="2">The sequence shown here is derived from an EMBL/GenBank/DDBJ whole genome shotgun (WGS) entry which is preliminary data.</text>
</comment>
<reference evidence="2" key="1">
    <citation type="submission" date="2023-02" db="EMBL/GenBank/DDBJ databases">
        <title>Genome of toxic invasive species Heracleum sosnowskyi carries increased number of genes despite the absence of recent whole-genome duplications.</title>
        <authorList>
            <person name="Schelkunov M."/>
            <person name="Shtratnikova V."/>
            <person name="Makarenko M."/>
            <person name="Klepikova A."/>
            <person name="Omelchenko D."/>
            <person name="Novikova G."/>
            <person name="Obukhova E."/>
            <person name="Bogdanov V."/>
            <person name="Penin A."/>
            <person name="Logacheva M."/>
        </authorList>
    </citation>
    <scope>NUCLEOTIDE SEQUENCE</scope>
    <source>
        <strain evidence="2">Hsosn_3</strain>
        <tissue evidence="2">Leaf</tissue>
    </source>
</reference>
<protein>
    <submittedName>
        <fullName evidence="2">F-box domain-containing protein</fullName>
    </submittedName>
</protein>
<proteinExistence type="predicted"/>
<dbReference type="Pfam" id="PF00646">
    <property type="entry name" value="F-box"/>
    <property type="match status" value="1"/>
</dbReference>
<evidence type="ECO:0000259" key="1">
    <source>
        <dbReference type="PROSITE" id="PS50181"/>
    </source>
</evidence>
<name>A0AAD8HWZ9_9APIA</name>
<dbReference type="EMBL" id="JAUIZM010000007">
    <property type="protein sequence ID" value="KAK1374528.1"/>
    <property type="molecule type" value="Genomic_DNA"/>
</dbReference>
<dbReference type="Proteomes" id="UP001237642">
    <property type="component" value="Unassembled WGS sequence"/>
</dbReference>
<accession>A0AAD8HWZ9</accession>
<feature type="domain" description="F-box" evidence="1">
    <location>
        <begin position="20"/>
        <end position="73"/>
    </location>
</feature>
<dbReference type="PANTHER" id="PTHR31639:SF312">
    <property type="entry name" value="CYCLIN-LIKE F-BOX"/>
    <property type="match status" value="1"/>
</dbReference>
<dbReference type="InterPro" id="IPR001810">
    <property type="entry name" value="F-box_dom"/>
</dbReference>
<dbReference type="AlphaFoldDB" id="A0AAD8HWZ9"/>
<sequence length="432" mass="49066">MGLDAGTRRLDCGAVAIDAIDRISNLPSNVIDLIVECLPLHDAARISILSKAWRDIWLMHPCLVFDNTFFKRLFKYDKQTQAFEVSRAISNILLVHNGPILNFHLSIPRDLPLSPCLDTDFWIRNISNNGVRKLELLNDQSAYKMPSYFFSCFQLTHLSLTNCIIDPPHGGGGFTNLLNVILADVTITADMSFGTQLKELDLRYCIGIEHLGSHFKYNNNLSVVKIFYSGELDWRLFECIQKAHLLTLVLKGVSNSRKETISLNKLVGKMPRISTLFLDDCFLKYLEPGLAILKRPITTLEKLYLSHVDVGLYDLAHIHHVLCLIRSSPNLRYLYIRLEAKANSSSITDLWISMVLPNNLILNQLETVDILGMVGSEAEFQFIKFLLASTPSLRWIKLKKHITVDSPHKKLRILQALLLIPRASTSSQIIWE</sequence>
<dbReference type="SUPFAM" id="SSF52047">
    <property type="entry name" value="RNI-like"/>
    <property type="match status" value="1"/>
</dbReference>
<dbReference type="PANTHER" id="PTHR31639">
    <property type="entry name" value="F-BOX PROTEIN-LIKE"/>
    <property type="match status" value="1"/>
</dbReference>
<dbReference type="SUPFAM" id="SSF81383">
    <property type="entry name" value="F-box domain"/>
    <property type="match status" value="1"/>
</dbReference>
<reference evidence="2" key="2">
    <citation type="submission" date="2023-05" db="EMBL/GenBank/DDBJ databases">
        <authorList>
            <person name="Schelkunov M.I."/>
        </authorList>
    </citation>
    <scope>NUCLEOTIDE SEQUENCE</scope>
    <source>
        <strain evidence="2">Hsosn_3</strain>
        <tissue evidence="2">Leaf</tissue>
    </source>
</reference>
<dbReference type="InterPro" id="IPR006566">
    <property type="entry name" value="FBD"/>
</dbReference>
<keyword evidence="3" id="KW-1185">Reference proteome</keyword>
<evidence type="ECO:0000313" key="2">
    <source>
        <dbReference type="EMBL" id="KAK1374528.1"/>
    </source>
</evidence>
<dbReference type="PROSITE" id="PS50181">
    <property type="entry name" value="FBOX"/>
    <property type="match status" value="1"/>
</dbReference>
<dbReference type="SMART" id="SM00256">
    <property type="entry name" value="FBOX"/>
    <property type="match status" value="1"/>
</dbReference>
<dbReference type="InterPro" id="IPR032675">
    <property type="entry name" value="LRR_dom_sf"/>
</dbReference>
<dbReference type="SMART" id="SM00579">
    <property type="entry name" value="FBD"/>
    <property type="match status" value="1"/>
</dbReference>
<dbReference type="Gene3D" id="3.80.10.10">
    <property type="entry name" value="Ribonuclease Inhibitor"/>
    <property type="match status" value="1"/>
</dbReference>
<organism evidence="2 3">
    <name type="scientific">Heracleum sosnowskyi</name>
    <dbReference type="NCBI Taxonomy" id="360622"/>
    <lineage>
        <taxon>Eukaryota</taxon>
        <taxon>Viridiplantae</taxon>
        <taxon>Streptophyta</taxon>
        <taxon>Embryophyta</taxon>
        <taxon>Tracheophyta</taxon>
        <taxon>Spermatophyta</taxon>
        <taxon>Magnoliopsida</taxon>
        <taxon>eudicotyledons</taxon>
        <taxon>Gunneridae</taxon>
        <taxon>Pentapetalae</taxon>
        <taxon>asterids</taxon>
        <taxon>campanulids</taxon>
        <taxon>Apiales</taxon>
        <taxon>Apiaceae</taxon>
        <taxon>Apioideae</taxon>
        <taxon>apioid superclade</taxon>
        <taxon>Tordylieae</taxon>
        <taxon>Tordyliinae</taxon>
        <taxon>Heracleum</taxon>
    </lineage>
</organism>
<evidence type="ECO:0000313" key="3">
    <source>
        <dbReference type="Proteomes" id="UP001237642"/>
    </source>
</evidence>
<gene>
    <name evidence="2" type="ORF">POM88_030721</name>
</gene>
<dbReference type="InterPro" id="IPR036047">
    <property type="entry name" value="F-box-like_dom_sf"/>
</dbReference>